<evidence type="ECO:0000313" key="2">
    <source>
        <dbReference type="Proteomes" id="UP001164250"/>
    </source>
</evidence>
<proteinExistence type="predicted"/>
<dbReference type="EMBL" id="CM047898">
    <property type="protein sequence ID" value="KAJ0106262.1"/>
    <property type="molecule type" value="Genomic_DNA"/>
</dbReference>
<gene>
    <name evidence="1" type="ORF">Patl1_17746</name>
</gene>
<reference evidence="2" key="1">
    <citation type="journal article" date="2023" name="G3 (Bethesda)">
        <title>Genome assembly and association tests identify interacting loci associated with vigor, precocity, and sex in interspecific pistachio rootstocks.</title>
        <authorList>
            <person name="Palmer W."/>
            <person name="Jacygrad E."/>
            <person name="Sagayaradj S."/>
            <person name="Cavanaugh K."/>
            <person name="Han R."/>
            <person name="Bertier L."/>
            <person name="Beede B."/>
            <person name="Kafkas S."/>
            <person name="Golino D."/>
            <person name="Preece J."/>
            <person name="Michelmore R."/>
        </authorList>
    </citation>
    <scope>NUCLEOTIDE SEQUENCE [LARGE SCALE GENOMIC DNA]</scope>
</reference>
<comment type="caution">
    <text evidence="1">The sequence shown here is derived from an EMBL/GenBank/DDBJ whole genome shotgun (WGS) entry which is preliminary data.</text>
</comment>
<protein>
    <submittedName>
        <fullName evidence="1">Uncharacterized protein</fullName>
    </submittedName>
</protein>
<organism evidence="1 2">
    <name type="scientific">Pistacia atlantica</name>
    <dbReference type="NCBI Taxonomy" id="434234"/>
    <lineage>
        <taxon>Eukaryota</taxon>
        <taxon>Viridiplantae</taxon>
        <taxon>Streptophyta</taxon>
        <taxon>Embryophyta</taxon>
        <taxon>Tracheophyta</taxon>
        <taxon>Spermatophyta</taxon>
        <taxon>Magnoliopsida</taxon>
        <taxon>eudicotyledons</taxon>
        <taxon>Gunneridae</taxon>
        <taxon>Pentapetalae</taxon>
        <taxon>rosids</taxon>
        <taxon>malvids</taxon>
        <taxon>Sapindales</taxon>
        <taxon>Anacardiaceae</taxon>
        <taxon>Pistacia</taxon>
    </lineage>
</organism>
<keyword evidence="2" id="KW-1185">Reference proteome</keyword>
<accession>A0ACC1C2M4</accession>
<sequence length="63" mass="7170">MSEGGEVSAEVAEFKSLGETEVKFEGLEKEIDRLKSKKADSEKKVRELERKVGTLEVRELEEE</sequence>
<evidence type="ECO:0000313" key="1">
    <source>
        <dbReference type="EMBL" id="KAJ0106262.1"/>
    </source>
</evidence>
<dbReference type="Proteomes" id="UP001164250">
    <property type="component" value="Chromosome 2"/>
</dbReference>
<name>A0ACC1C2M4_9ROSI</name>